<gene>
    <name evidence="3" type="ORF">L2X98_19830</name>
</gene>
<feature type="region of interest" description="Disordered" evidence="1">
    <location>
        <begin position="34"/>
        <end position="172"/>
    </location>
</feature>
<dbReference type="Proteomes" id="UP001054811">
    <property type="component" value="Chromosome"/>
</dbReference>
<reference evidence="3" key="1">
    <citation type="submission" date="2022-01" db="EMBL/GenBank/DDBJ databases">
        <title>Microbacterium eymi and Microbacterium rhizovicinus sp. nov., isolated from the rhizospheric soil of Elymus tsukushiensis, a plant native to the Dokdo Islands, Republic of Korea.</title>
        <authorList>
            <person name="Hwang Y.J."/>
        </authorList>
    </citation>
    <scope>NUCLEOTIDE SEQUENCE</scope>
    <source>
        <strain evidence="3">KUDC0405</strain>
    </source>
</reference>
<feature type="signal peptide" evidence="2">
    <location>
        <begin position="1"/>
        <end position="34"/>
    </location>
</feature>
<dbReference type="RefSeq" id="WP_259612181.1">
    <property type="nucleotide sequence ID" value="NZ_CP091139.2"/>
</dbReference>
<proteinExistence type="predicted"/>
<feature type="compositionally biased region" description="Low complexity" evidence="1">
    <location>
        <begin position="52"/>
        <end position="65"/>
    </location>
</feature>
<keyword evidence="4" id="KW-1185">Reference proteome</keyword>
<feature type="compositionally biased region" description="Basic and acidic residues" evidence="1">
    <location>
        <begin position="160"/>
        <end position="172"/>
    </location>
</feature>
<name>A0ABY5NK77_9MICO</name>
<feature type="compositionally biased region" description="Polar residues" evidence="1">
    <location>
        <begin position="89"/>
        <end position="101"/>
    </location>
</feature>
<feature type="chain" id="PRO_5047390517" evidence="2">
    <location>
        <begin position="35"/>
        <end position="195"/>
    </location>
</feature>
<evidence type="ECO:0000256" key="2">
    <source>
        <dbReference type="SAM" id="SignalP"/>
    </source>
</evidence>
<accession>A0ABY5NK77</accession>
<sequence>MDARAALLIGGGTAVAASVAIASVLALTSASALADRAGSPMADSAIVVPGQPSAAPTHSPAAARAETVPAPEPKDIAVAPVKADPTAKSDASTSADRSAQTGPAKAPAAKSHAPADRAAENGAENAAKPRPATSHRPSRPHDRDGSWRAQQDDAGAAWTRAREQMKDEQQRMLQRWRDEIAEASCAGRRPPPMRR</sequence>
<feature type="compositionally biased region" description="Low complexity" evidence="1">
    <location>
        <begin position="103"/>
        <end position="112"/>
    </location>
</feature>
<evidence type="ECO:0000313" key="3">
    <source>
        <dbReference type="EMBL" id="UUT35572.1"/>
    </source>
</evidence>
<organism evidence="3 4">
    <name type="scientific">Microbacterium elymi</name>
    <dbReference type="NCBI Taxonomy" id="2909587"/>
    <lineage>
        <taxon>Bacteria</taxon>
        <taxon>Bacillati</taxon>
        <taxon>Actinomycetota</taxon>
        <taxon>Actinomycetes</taxon>
        <taxon>Micrococcales</taxon>
        <taxon>Microbacteriaceae</taxon>
        <taxon>Microbacterium</taxon>
    </lineage>
</organism>
<protein>
    <submittedName>
        <fullName evidence="3">Uncharacterized protein</fullName>
    </submittedName>
</protein>
<dbReference type="EMBL" id="CP091139">
    <property type="protein sequence ID" value="UUT35572.1"/>
    <property type="molecule type" value="Genomic_DNA"/>
</dbReference>
<evidence type="ECO:0000256" key="1">
    <source>
        <dbReference type="SAM" id="MobiDB-lite"/>
    </source>
</evidence>
<keyword evidence="2" id="KW-0732">Signal</keyword>
<evidence type="ECO:0000313" key="4">
    <source>
        <dbReference type="Proteomes" id="UP001054811"/>
    </source>
</evidence>